<evidence type="ECO:0000313" key="2">
    <source>
        <dbReference type="Proteomes" id="UP000494106"/>
    </source>
</evidence>
<proteinExistence type="predicted"/>
<dbReference type="EMBL" id="CADEBC010000479">
    <property type="protein sequence ID" value="CAB3232968.1"/>
    <property type="molecule type" value="Genomic_DNA"/>
</dbReference>
<evidence type="ECO:0000313" key="1">
    <source>
        <dbReference type="EMBL" id="CAB3232968.1"/>
    </source>
</evidence>
<reference evidence="1 2" key="1">
    <citation type="submission" date="2020-04" db="EMBL/GenBank/DDBJ databases">
        <authorList>
            <person name="Wallbank WR R."/>
            <person name="Pardo Diaz C."/>
            <person name="Kozak K."/>
            <person name="Martin S."/>
            <person name="Jiggins C."/>
            <person name="Moest M."/>
            <person name="Warren A I."/>
            <person name="Byers J.R.P. K."/>
            <person name="Montejo-Kovacevich G."/>
            <person name="Yen C E."/>
        </authorList>
    </citation>
    <scope>NUCLEOTIDE SEQUENCE [LARGE SCALE GENOMIC DNA]</scope>
</reference>
<organism evidence="1 2">
    <name type="scientific">Arctia plantaginis</name>
    <name type="common">Wood tiger moth</name>
    <name type="synonym">Phalaena plantaginis</name>
    <dbReference type="NCBI Taxonomy" id="874455"/>
    <lineage>
        <taxon>Eukaryota</taxon>
        <taxon>Metazoa</taxon>
        <taxon>Ecdysozoa</taxon>
        <taxon>Arthropoda</taxon>
        <taxon>Hexapoda</taxon>
        <taxon>Insecta</taxon>
        <taxon>Pterygota</taxon>
        <taxon>Neoptera</taxon>
        <taxon>Endopterygota</taxon>
        <taxon>Lepidoptera</taxon>
        <taxon>Glossata</taxon>
        <taxon>Ditrysia</taxon>
        <taxon>Noctuoidea</taxon>
        <taxon>Erebidae</taxon>
        <taxon>Arctiinae</taxon>
        <taxon>Arctia</taxon>
    </lineage>
</organism>
<dbReference type="AlphaFoldDB" id="A0A8S0ZN11"/>
<keyword evidence="2" id="KW-1185">Reference proteome</keyword>
<dbReference type="OrthoDB" id="10462557at2759"/>
<sequence length="116" mass="12978">MIYQEQIISRLARESSKYAIRLRAVYRATYFDKIMRIVKAAAGAGDAGVRHTAPAALASYQIITPSYLTIQGLASLTWLAGKDSKRAEVDTLTYETWLHFLRALSVFCGPFSIQFV</sequence>
<gene>
    <name evidence="1" type="ORF">APLA_LOCUS4997</name>
</gene>
<dbReference type="Proteomes" id="UP000494106">
    <property type="component" value="Unassembled WGS sequence"/>
</dbReference>
<comment type="caution">
    <text evidence="1">The sequence shown here is derived from an EMBL/GenBank/DDBJ whole genome shotgun (WGS) entry which is preliminary data.</text>
</comment>
<protein>
    <submittedName>
        <fullName evidence="1">Uncharacterized protein</fullName>
    </submittedName>
</protein>
<accession>A0A8S0ZN11</accession>
<name>A0A8S0ZN11_ARCPL</name>